<dbReference type="InterPro" id="IPR029056">
    <property type="entry name" value="Ribokinase-like"/>
</dbReference>
<gene>
    <name evidence="2" type="ORF">ELH90_10195</name>
</gene>
<dbReference type="GO" id="GO:0003824">
    <property type="term" value="F:catalytic activity"/>
    <property type="evidence" value="ECO:0007669"/>
    <property type="project" value="UniProtKB-ARBA"/>
</dbReference>
<dbReference type="InterPro" id="IPR011611">
    <property type="entry name" value="PfkB_dom"/>
</dbReference>
<proteinExistence type="predicted"/>
<reference evidence="2 3" key="1">
    <citation type="submission" date="2019-02" db="EMBL/GenBank/DDBJ databases">
        <title>The genomic architecture of introgression among sibling species of bacteria.</title>
        <authorList>
            <person name="Cavassim M.I.A."/>
            <person name="Moeskjaer S."/>
            <person name="Moslemi C."/>
            <person name="Fields B."/>
            <person name="Bachmann A."/>
            <person name="Vilhjalmsson B."/>
            <person name="Schierup M.H."/>
            <person name="Young J.P.W."/>
            <person name="Andersen S.U."/>
        </authorList>
    </citation>
    <scope>NUCLEOTIDE SEQUENCE [LARGE SCALE GENOMIC DNA]</scope>
    <source>
        <strain evidence="2 3">SM135B</strain>
    </source>
</reference>
<evidence type="ECO:0000313" key="3">
    <source>
        <dbReference type="Proteomes" id="UP000292974"/>
    </source>
</evidence>
<feature type="domain" description="Carbohydrate kinase PfkB" evidence="1">
    <location>
        <begin position="11"/>
        <end position="51"/>
    </location>
</feature>
<dbReference type="AlphaFoldDB" id="A0A7M3DTH7"/>
<accession>A0A7M3DTH7</accession>
<dbReference type="Gene3D" id="3.40.1190.20">
    <property type="match status" value="1"/>
</dbReference>
<evidence type="ECO:0000259" key="1">
    <source>
        <dbReference type="Pfam" id="PF00294"/>
    </source>
</evidence>
<dbReference type="SUPFAM" id="SSF53613">
    <property type="entry name" value="Ribokinase-like"/>
    <property type="match status" value="1"/>
</dbReference>
<organism evidence="2 3">
    <name type="scientific">Rhizobium leguminosarum</name>
    <dbReference type="NCBI Taxonomy" id="384"/>
    <lineage>
        <taxon>Bacteria</taxon>
        <taxon>Pseudomonadati</taxon>
        <taxon>Pseudomonadota</taxon>
        <taxon>Alphaproteobacteria</taxon>
        <taxon>Hyphomicrobiales</taxon>
        <taxon>Rhizobiaceae</taxon>
        <taxon>Rhizobium/Agrobacterium group</taxon>
        <taxon>Rhizobium</taxon>
    </lineage>
</organism>
<sequence length="65" mass="6641">MKVGVSILGIFVVGFSAALSRGVTPVEAVRFGCATAGIAVTRRGTAPAMPKIEEIKALLQQRGAA</sequence>
<dbReference type="Pfam" id="PF00294">
    <property type="entry name" value="PfkB"/>
    <property type="match status" value="1"/>
</dbReference>
<evidence type="ECO:0000313" key="2">
    <source>
        <dbReference type="EMBL" id="TAY52006.1"/>
    </source>
</evidence>
<dbReference type="Proteomes" id="UP000292974">
    <property type="component" value="Unassembled WGS sequence"/>
</dbReference>
<comment type="caution">
    <text evidence="2">The sequence shown here is derived from an EMBL/GenBank/DDBJ whole genome shotgun (WGS) entry which is preliminary data.</text>
</comment>
<dbReference type="EMBL" id="SIOP01000001">
    <property type="protein sequence ID" value="TAY52006.1"/>
    <property type="molecule type" value="Genomic_DNA"/>
</dbReference>
<protein>
    <recommendedName>
        <fullName evidence="1">Carbohydrate kinase PfkB domain-containing protein</fullName>
    </recommendedName>
</protein>
<name>A0A7M3DTH7_RHILE</name>